<evidence type="ECO:0000313" key="5">
    <source>
        <dbReference type="EMBL" id="SMF68197.1"/>
    </source>
</evidence>
<organism evidence="5 6">
    <name type="scientific">Pseudobacteriovorax antillogorgiicola</name>
    <dbReference type="NCBI Taxonomy" id="1513793"/>
    <lineage>
        <taxon>Bacteria</taxon>
        <taxon>Pseudomonadati</taxon>
        <taxon>Bdellovibrionota</taxon>
        <taxon>Oligoflexia</taxon>
        <taxon>Oligoflexales</taxon>
        <taxon>Pseudobacteriovoracaceae</taxon>
        <taxon>Pseudobacteriovorax</taxon>
    </lineage>
</organism>
<dbReference type="EMBL" id="FWZT01000024">
    <property type="protein sequence ID" value="SMF68197.1"/>
    <property type="molecule type" value="Genomic_DNA"/>
</dbReference>
<keyword evidence="2" id="KW-0812">Transmembrane</keyword>
<sequence>MTKLSQKDSLILTAIAFLTLVFSQLTDFAIDLSSDRNFTLSEASLQIAEDLEDELEIHYYHSSSLSHMPYAIERFSRRVAELLKQYETNSQGTIRIKIIDPFPGSNEERWALRYGVKPIKIKGSQEYFSGLVFLSGPKEAVIPFLDARESSQLEYQLSSQILSMQYASKPSLGIISSLPLLPTPEQGFYSENTPGPRWVIASHLEKRFTLKPLSLDINAIPESIQTLLIVHPLNMPRSTITAIQNYMAGGGRLVMFLDPLARFAPPDQPQGFTQSDLNELLKHWHIELVDQEVTGDLSLAQTINYQGASLSYPYFLVLDSEQMDSQTPVTQSLDQVMLFEPGHLVWRPHQKLNIRPLLQTSHQSGVMRAMLSPLSDPERLSLSFQGDNQKRSLALYVQGNFPFSPEVSNQTSALGAAVIIADVDLLADRHLIRDTVINGQRILVQENDNIPFIENAIDFVSGDTRLLDVRIPTSKPRTLSKLTAIEKQLHQDWRRDDRKLAIKRSKLLAQVKKLEASQTNGDRVTVDVGQRQEIQNLRQEIEALELERRQLRIRQQGFIDVIKARLIAINVLAMPLFLWFASTLWFSYKRIYINRKKPQLHTAS</sequence>
<feature type="coiled-coil region" evidence="1">
    <location>
        <begin position="527"/>
        <end position="554"/>
    </location>
</feature>
<accession>A0A1Y6CJ37</accession>
<keyword evidence="1" id="KW-0175">Coiled coil</keyword>
<reference evidence="6" key="1">
    <citation type="submission" date="2017-04" db="EMBL/GenBank/DDBJ databases">
        <authorList>
            <person name="Varghese N."/>
            <person name="Submissions S."/>
        </authorList>
    </citation>
    <scope>NUCLEOTIDE SEQUENCE [LARGE SCALE GENOMIC DNA]</scope>
    <source>
        <strain evidence="6">RKEM611</strain>
    </source>
</reference>
<protein>
    <submittedName>
        <fullName evidence="5">ABC-type uncharacterized transport system involved in gliding motility, auxiliary component</fullName>
    </submittedName>
</protein>
<dbReference type="OrthoDB" id="9777219at2"/>
<feature type="domain" description="ABC-type uncharacterised transport system" evidence="3">
    <location>
        <begin position="169"/>
        <end position="455"/>
    </location>
</feature>
<dbReference type="InterPro" id="IPR055396">
    <property type="entry name" value="DUF7088"/>
</dbReference>
<keyword evidence="2" id="KW-1133">Transmembrane helix</keyword>
<dbReference type="Proteomes" id="UP000192907">
    <property type="component" value="Unassembled WGS sequence"/>
</dbReference>
<dbReference type="STRING" id="1513793.SAMN06296036_12419"/>
<evidence type="ECO:0000256" key="2">
    <source>
        <dbReference type="SAM" id="Phobius"/>
    </source>
</evidence>
<dbReference type="InterPro" id="IPR019196">
    <property type="entry name" value="ABC_transp_unknown"/>
</dbReference>
<proteinExistence type="predicted"/>
<feature type="transmembrane region" description="Helical" evidence="2">
    <location>
        <begin position="566"/>
        <end position="588"/>
    </location>
</feature>
<dbReference type="RefSeq" id="WP_132323810.1">
    <property type="nucleotide sequence ID" value="NZ_FWZT01000024.1"/>
</dbReference>
<evidence type="ECO:0000256" key="1">
    <source>
        <dbReference type="SAM" id="Coils"/>
    </source>
</evidence>
<name>A0A1Y6CJ37_9BACT</name>
<feature type="domain" description="DUF7088" evidence="4">
    <location>
        <begin position="35"/>
        <end position="125"/>
    </location>
</feature>
<dbReference type="Pfam" id="PF23357">
    <property type="entry name" value="DUF7088"/>
    <property type="match status" value="1"/>
</dbReference>
<keyword evidence="2" id="KW-0472">Membrane</keyword>
<evidence type="ECO:0000259" key="4">
    <source>
        <dbReference type="Pfam" id="PF23357"/>
    </source>
</evidence>
<evidence type="ECO:0000313" key="6">
    <source>
        <dbReference type="Proteomes" id="UP000192907"/>
    </source>
</evidence>
<gene>
    <name evidence="5" type="ORF">SAMN06296036_12419</name>
</gene>
<evidence type="ECO:0000259" key="3">
    <source>
        <dbReference type="Pfam" id="PF09822"/>
    </source>
</evidence>
<keyword evidence="6" id="KW-1185">Reference proteome</keyword>
<dbReference type="Pfam" id="PF09822">
    <property type="entry name" value="ABC_transp_aux"/>
    <property type="match status" value="1"/>
</dbReference>
<dbReference type="AlphaFoldDB" id="A0A1Y6CJ37"/>